<dbReference type="RefSeq" id="WP_379521228.1">
    <property type="nucleotide sequence ID" value="NZ_JBHSPA010000069.1"/>
</dbReference>
<sequence length="50" mass="5824">MRFVGGVLGITFDERRQPAHVIDAEQVKLERPEAKSRTNELDLRRRMSTI</sequence>
<evidence type="ECO:0000313" key="2">
    <source>
        <dbReference type="Proteomes" id="UP001596058"/>
    </source>
</evidence>
<name>A0ABW1D4Z6_9ACTN</name>
<organism evidence="1 2">
    <name type="scientific">Nonomuraea insulae</name>
    <dbReference type="NCBI Taxonomy" id="1616787"/>
    <lineage>
        <taxon>Bacteria</taxon>
        <taxon>Bacillati</taxon>
        <taxon>Actinomycetota</taxon>
        <taxon>Actinomycetes</taxon>
        <taxon>Streptosporangiales</taxon>
        <taxon>Streptosporangiaceae</taxon>
        <taxon>Nonomuraea</taxon>
    </lineage>
</organism>
<evidence type="ECO:0000313" key="1">
    <source>
        <dbReference type="EMBL" id="MFC5831768.1"/>
    </source>
</evidence>
<proteinExistence type="predicted"/>
<comment type="caution">
    <text evidence="1">The sequence shown here is derived from an EMBL/GenBank/DDBJ whole genome shotgun (WGS) entry which is preliminary data.</text>
</comment>
<dbReference type="EMBL" id="JBHSPA010000069">
    <property type="protein sequence ID" value="MFC5831768.1"/>
    <property type="molecule type" value="Genomic_DNA"/>
</dbReference>
<protein>
    <submittedName>
        <fullName evidence="1">Uncharacterized protein</fullName>
    </submittedName>
</protein>
<dbReference type="Proteomes" id="UP001596058">
    <property type="component" value="Unassembled WGS sequence"/>
</dbReference>
<gene>
    <name evidence="1" type="ORF">ACFPZ3_48640</name>
</gene>
<accession>A0ABW1D4Z6</accession>
<reference evidence="2" key="1">
    <citation type="journal article" date="2019" name="Int. J. Syst. Evol. Microbiol.">
        <title>The Global Catalogue of Microorganisms (GCM) 10K type strain sequencing project: providing services to taxonomists for standard genome sequencing and annotation.</title>
        <authorList>
            <consortium name="The Broad Institute Genomics Platform"/>
            <consortium name="The Broad Institute Genome Sequencing Center for Infectious Disease"/>
            <person name="Wu L."/>
            <person name="Ma J."/>
        </authorList>
    </citation>
    <scope>NUCLEOTIDE SEQUENCE [LARGE SCALE GENOMIC DNA]</scope>
    <source>
        <strain evidence="2">CCUG 53903</strain>
    </source>
</reference>
<keyword evidence="2" id="KW-1185">Reference proteome</keyword>